<dbReference type="PANTHER" id="PTHR34964:SF1">
    <property type="entry name" value="MEMBRANE LIPOPROTEIN"/>
    <property type="match status" value="1"/>
</dbReference>
<evidence type="ECO:0000256" key="2">
    <source>
        <dbReference type="SAM" id="Phobius"/>
    </source>
</evidence>
<evidence type="ECO:0000256" key="1">
    <source>
        <dbReference type="SAM" id="MobiDB-lite"/>
    </source>
</evidence>
<feature type="region of interest" description="Disordered" evidence="1">
    <location>
        <begin position="118"/>
        <end position="146"/>
    </location>
</feature>
<dbReference type="PANTHER" id="PTHR34964">
    <property type="entry name" value="MEMBRANE LIPOPROTEIN-RELATED"/>
    <property type="match status" value="1"/>
</dbReference>
<accession>A0ABC8RIM5</accession>
<evidence type="ECO:0000313" key="4">
    <source>
        <dbReference type="Proteomes" id="UP001642360"/>
    </source>
</evidence>
<feature type="compositionally biased region" description="Low complexity" evidence="1">
    <location>
        <begin position="134"/>
        <end position="145"/>
    </location>
</feature>
<keyword evidence="4" id="KW-1185">Reference proteome</keyword>
<proteinExistence type="predicted"/>
<organism evidence="3 4">
    <name type="scientific">Ilex paraguariensis</name>
    <name type="common">yerba mate</name>
    <dbReference type="NCBI Taxonomy" id="185542"/>
    <lineage>
        <taxon>Eukaryota</taxon>
        <taxon>Viridiplantae</taxon>
        <taxon>Streptophyta</taxon>
        <taxon>Embryophyta</taxon>
        <taxon>Tracheophyta</taxon>
        <taxon>Spermatophyta</taxon>
        <taxon>Magnoliopsida</taxon>
        <taxon>eudicotyledons</taxon>
        <taxon>Gunneridae</taxon>
        <taxon>Pentapetalae</taxon>
        <taxon>asterids</taxon>
        <taxon>campanulids</taxon>
        <taxon>Aquifoliales</taxon>
        <taxon>Aquifoliaceae</taxon>
        <taxon>Ilex</taxon>
    </lineage>
</organism>
<dbReference type="Proteomes" id="UP001642360">
    <property type="component" value="Unassembled WGS sequence"/>
</dbReference>
<feature type="compositionally biased region" description="Gly residues" evidence="1">
    <location>
        <begin position="124"/>
        <end position="133"/>
    </location>
</feature>
<feature type="transmembrane region" description="Helical" evidence="2">
    <location>
        <begin position="41"/>
        <end position="65"/>
    </location>
</feature>
<comment type="caution">
    <text evidence="3">The sequence shown here is derived from an EMBL/GenBank/DDBJ whole genome shotgun (WGS) entry which is preliminary data.</text>
</comment>
<keyword evidence="2" id="KW-0472">Membrane</keyword>
<dbReference type="EMBL" id="CAUOFW020001425">
    <property type="protein sequence ID" value="CAK9144824.1"/>
    <property type="molecule type" value="Genomic_DNA"/>
</dbReference>
<sequence length="193" mass="21850">MEDERGRDVRVPLISSLFCLFVVTGGVFLMLYVFTPQFSQPWFPIAALILIGSPWLFWFLTYIYTCMKVCFRGSRVEDRQISRRGNHGMQRATTMTNTATTSNATLNSPNDAAVVVEEEESRGYGHGGGGGGDSSVTSSRESCSSEGMGMKADFQWTRGKMPEKFGKWIEKYYLLRQTQMVMMNEDDEATYNY</sequence>
<reference evidence="3 4" key="1">
    <citation type="submission" date="2024-02" db="EMBL/GenBank/DDBJ databases">
        <authorList>
            <person name="Vignale AGUSTIN F."/>
            <person name="Sosa J E."/>
            <person name="Modenutti C."/>
        </authorList>
    </citation>
    <scope>NUCLEOTIDE SEQUENCE [LARGE SCALE GENOMIC DNA]</scope>
</reference>
<feature type="transmembrane region" description="Helical" evidence="2">
    <location>
        <begin position="12"/>
        <end position="35"/>
    </location>
</feature>
<protein>
    <submittedName>
        <fullName evidence="3">Uncharacterized protein</fullName>
    </submittedName>
</protein>
<keyword evidence="2" id="KW-1133">Transmembrane helix</keyword>
<dbReference type="AlphaFoldDB" id="A0ABC8RIM5"/>
<keyword evidence="2" id="KW-0812">Transmembrane</keyword>
<gene>
    <name evidence="3" type="ORF">ILEXP_LOCUS12598</name>
</gene>
<name>A0ABC8RIM5_9AQUA</name>
<evidence type="ECO:0000313" key="3">
    <source>
        <dbReference type="EMBL" id="CAK9144824.1"/>
    </source>
</evidence>